<keyword evidence="2" id="KW-1185">Reference proteome</keyword>
<evidence type="ECO:0000313" key="2">
    <source>
        <dbReference type="Proteomes" id="UP000194141"/>
    </source>
</evidence>
<dbReference type="Proteomes" id="UP000194141">
    <property type="component" value="Unassembled WGS sequence"/>
</dbReference>
<reference evidence="1 2" key="1">
    <citation type="journal article" date="2017" name="Front. Microbiol.">
        <title>Genome Sequence of Desulfurella amilsii Strain TR1 and Comparative Genomics of Desulfurellaceae Family.</title>
        <authorList>
            <person name="Florentino A.P."/>
            <person name="Stams A.J."/>
            <person name="Sanchez-Andrea I."/>
        </authorList>
    </citation>
    <scope>NUCLEOTIDE SEQUENCE [LARGE SCALE GENOMIC DNA]</scope>
    <source>
        <strain evidence="1 2">TR1</strain>
    </source>
</reference>
<dbReference type="STRING" id="1562698.DESAMIL20_1404"/>
<protein>
    <submittedName>
        <fullName evidence="1">Uncharacterized protein</fullName>
    </submittedName>
</protein>
<gene>
    <name evidence="1" type="ORF">DESAMIL20_1404</name>
</gene>
<comment type="caution">
    <text evidence="1">The sequence shown here is derived from an EMBL/GenBank/DDBJ whole genome shotgun (WGS) entry which is preliminary data.</text>
</comment>
<proteinExistence type="predicted"/>
<dbReference type="AlphaFoldDB" id="A0A1X4XWD8"/>
<dbReference type="EMBL" id="MDSU01000018">
    <property type="protein sequence ID" value="OSS41851.1"/>
    <property type="molecule type" value="Genomic_DNA"/>
</dbReference>
<name>A0A1X4XWD8_9BACT</name>
<evidence type="ECO:0000313" key="1">
    <source>
        <dbReference type="EMBL" id="OSS41851.1"/>
    </source>
</evidence>
<sequence>MQHSEGLHTLDYKFTSRLPRIELEANFEDFLSFNKKLCKIQTK</sequence>
<accession>A0A1X4XWD8</accession>
<organism evidence="1 2">
    <name type="scientific">Desulfurella amilsii</name>
    <dbReference type="NCBI Taxonomy" id="1562698"/>
    <lineage>
        <taxon>Bacteria</taxon>
        <taxon>Pseudomonadati</taxon>
        <taxon>Campylobacterota</taxon>
        <taxon>Desulfurellia</taxon>
        <taxon>Desulfurellales</taxon>
        <taxon>Desulfurellaceae</taxon>
        <taxon>Desulfurella</taxon>
    </lineage>
</organism>